<dbReference type="Proteomes" id="UP000196710">
    <property type="component" value="Chromosome"/>
</dbReference>
<reference evidence="3" key="2">
    <citation type="submission" date="2017-05" db="EMBL/GenBank/DDBJ databases">
        <title>Improved OligoMM genomes.</title>
        <authorList>
            <person name="Garzetti D."/>
        </authorList>
    </citation>
    <scope>NUCLEOTIDE SEQUENCE [LARGE SCALE GENOMIC DNA]</scope>
    <source>
        <strain evidence="3">KB18</strain>
    </source>
</reference>
<dbReference type="EMBL" id="CP065321">
    <property type="protein sequence ID" value="QQR31028.1"/>
    <property type="molecule type" value="Genomic_DNA"/>
</dbReference>
<dbReference type="EMBL" id="CP021422">
    <property type="protein sequence ID" value="ASB41761.1"/>
    <property type="molecule type" value="Genomic_DNA"/>
</dbReference>
<gene>
    <name evidence="1" type="ORF">ADH66_14495</name>
    <name evidence="2" type="ORF">I5Q82_04870</name>
</gene>
<organism evidence="2 4">
    <name type="scientific">Acutalibacter muris</name>
    <dbReference type="NCBI Taxonomy" id="1796620"/>
    <lineage>
        <taxon>Bacteria</taxon>
        <taxon>Bacillati</taxon>
        <taxon>Bacillota</taxon>
        <taxon>Clostridia</taxon>
        <taxon>Eubacteriales</taxon>
        <taxon>Acutalibacteraceae</taxon>
        <taxon>Acutalibacter</taxon>
    </lineage>
</organism>
<dbReference type="KEGG" id="amur:ADH66_14495"/>
<keyword evidence="3" id="KW-1185">Reference proteome</keyword>
<protein>
    <submittedName>
        <fullName evidence="2">Uncharacterized protein</fullName>
    </submittedName>
</protein>
<reference evidence="1" key="1">
    <citation type="journal article" date="2017" name="Genome Announc.">
        <title>High-Quality Whole-Genome Sequences of the Oligo-Mouse-Microbiota Bacterial Community.</title>
        <authorList>
            <person name="Garzetti D."/>
            <person name="Brugiroux S."/>
            <person name="Bunk B."/>
            <person name="Pukall R."/>
            <person name="McCoy K.D."/>
            <person name="Macpherson A.J."/>
            <person name="Stecher B."/>
        </authorList>
    </citation>
    <scope>NUCLEOTIDE SEQUENCE</scope>
    <source>
        <strain evidence="1">KB18</strain>
    </source>
</reference>
<name>A0A1Z2XTQ4_9FIRM</name>
<proteinExistence type="predicted"/>
<evidence type="ECO:0000313" key="3">
    <source>
        <dbReference type="Proteomes" id="UP000196710"/>
    </source>
</evidence>
<evidence type="ECO:0000313" key="2">
    <source>
        <dbReference type="EMBL" id="QQR31028.1"/>
    </source>
</evidence>
<reference evidence="2 4" key="3">
    <citation type="submission" date="2020-11" db="EMBL/GenBank/DDBJ databases">
        <title>Closed and high quality bacterial genomes of the OMM12 community.</title>
        <authorList>
            <person name="Marbouty M."/>
            <person name="Lamy-Besnier Q."/>
            <person name="Debarbieux L."/>
            <person name="Koszul R."/>
        </authorList>
    </citation>
    <scope>NUCLEOTIDE SEQUENCE [LARGE SCALE GENOMIC DNA]</scope>
    <source>
        <strain evidence="2 4">KB18</strain>
    </source>
</reference>
<dbReference type="Proteomes" id="UP000596035">
    <property type="component" value="Chromosome"/>
</dbReference>
<evidence type="ECO:0000313" key="4">
    <source>
        <dbReference type="Proteomes" id="UP000596035"/>
    </source>
</evidence>
<accession>A0A1Z2XTQ4</accession>
<dbReference type="RefSeq" id="WP_066539275.1">
    <property type="nucleotide sequence ID" value="NZ_CAJTCQ010000001.1"/>
</dbReference>
<evidence type="ECO:0000313" key="1">
    <source>
        <dbReference type="EMBL" id="ASB41761.1"/>
    </source>
</evidence>
<dbReference type="AlphaFoldDB" id="A0A1Z2XTQ4"/>
<sequence length="60" mass="6985">MALEKWTSYGVTQDGITFMETTLVWDTRLKKIVDKSSKLLIPEAELERRKAAMEPVPLYR</sequence>